<keyword evidence="6" id="KW-0004">4Fe-4S</keyword>
<evidence type="ECO:0000256" key="13">
    <source>
        <dbReference type="ARBA" id="ARBA00023014"/>
    </source>
</evidence>
<keyword evidence="10 19" id="KW-0418">Kinase</keyword>
<dbReference type="Pfam" id="PF07730">
    <property type="entry name" value="HisKA_3"/>
    <property type="match status" value="1"/>
</dbReference>
<evidence type="ECO:0000313" key="19">
    <source>
        <dbReference type="EMBL" id="WRP15384.1"/>
    </source>
</evidence>
<evidence type="ECO:0000256" key="8">
    <source>
        <dbReference type="ARBA" id="ARBA00022679"/>
    </source>
</evidence>
<keyword evidence="9" id="KW-0479">Metal-binding</keyword>
<feature type="transmembrane region" description="Helical" evidence="17">
    <location>
        <begin position="20"/>
        <end position="37"/>
    </location>
</feature>
<feature type="region of interest" description="Disordered" evidence="16">
    <location>
        <begin position="475"/>
        <end position="503"/>
    </location>
</feature>
<keyword evidence="17" id="KW-1133">Transmembrane helix</keyword>
<evidence type="ECO:0000256" key="4">
    <source>
        <dbReference type="ARBA" id="ARBA00012438"/>
    </source>
</evidence>
<evidence type="ECO:0000256" key="2">
    <source>
        <dbReference type="ARBA" id="ARBA00001966"/>
    </source>
</evidence>
<protein>
    <recommendedName>
        <fullName evidence="5">Oxygen sensor histidine kinase NreB</fullName>
        <ecNumber evidence="4">2.7.13.3</ecNumber>
    </recommendedName>
    <alternativeName>
        <fullName evidence="15">Nitrogen regulation protein B</fullName>
    </alternativeName>
</protein>
<organism evidence="19 20">
    <name type="scientific">Geochorda subterranea</name>
    <dbReference type="NCBI Taxonomy" id="3109564"/>
    <lineage>
        <taxon>Bacteria</taxon>
        <taxon>Bacillati</taxon>
        <taxon>Bacillota</taxon>
        <taxon>Limnochordia</taxon>
        <taxon>Limnochordales</taxon>
        <taxon>Geochordaceae</taxon>
        <taxon>Geochorda</taxon>
    </lineage>
</organism>
<feature type="transmembrane region" description="Helical" evidence="17">
    <location>
        <begin position="120"/>
        <end position="138"/>
    </location>
</feature>
<evidence type="ECO:0000256" key="5">
    <source>
        <dbReference type="ARBA" id="ARBA00017322"/>
    </source>
</evidence>
<dbReference type="Gene3D" id="1.20.5.1930">
    <property type="match status" value="1"/>
</dbReference>
<dbReference type="EMBL" id="CP141614">
    <property type="protein sequence ID" value="WRP15384.1"/>
    <property type="molecule type" value="Genomic_DNA"/>
</dbReference>
<evidence type="ECO:0000256" key="9">
    <source>
        <dbReference type="ARBA" id="ARBA00022723"/>
    </source>
</evidence>
<gene>
    <name evidence="19" type="ORF">VLY81_04255</name>
</gene>
<sequence>MALKQALVEFFRANMMVVQFAYGLAFFAMGLSIALYSRHPSRLPVARHLPLLGTFGILQALASWGEVFIPIQRSYTPQAIIVTLQALHALLNALTFAFLIAFGVQVLADRWPRLGWLRALPVLVTAVWALSFFLYPVLALPPTYEQWLVVSDTWSRYLLALPGAVLAGAALSTQIDVLRQQNGAHLVRPLRWAIIAFGAYGVAAGVIVPEAGFFPSTALNADRFFQWTGVPVEVVRALAGLGMAAFMIRVMEVFDIEAAQRLEEVRRMRAILEERDRIARELHDGVIQSLYALGLGLENTAYQLDRGLTAQARSSLTDMVSRVNEIIQDVRGYIMDLRLPGETALTLAQKLRAVVNEASRVYHLPISLEMGAVDEQALSPAAANELSQIVKEAVSNAARHGQPQRIQVGLHPGDEGELVLYVQDDGRGFDPSAAGQARGWGLSNMKKRAAILGGDLDIDSRPGEGTTVIVRVPLPAPPAGPQRAGRTAVASVPGVSPGHGIGA</sequence>
<proteinExistence type="predicted"/>
<feature type="transmembrane region" description="Helical" evidence="17">
    <location>
        <begin position="190"/>
        <end position="214"/>
    </location>
</feature>
<feature type="transmembrane region" description="Helical" evidence="17">
    <location>
        <begin position="89"/>
        <end position="108"/>
    </location>
</feature>
<evidence type="ECO:0000256" key="14">
    <source>
        <dbReference type="ARBA" id="ARBA00024827"/>
    </source>
</evidence>
<evidence type="ECO:0000256" key="17">
    <source>
        <dbReference type="SAM" id="Phobius"/>
    </source>
</evidence>
<dbReference type="InterPro" id="IPR011712">
    <property type="entry name" value="Sig_transdc_His_kin_sub3_dim/P"/>
</dbReference>
<dbReference type="PRINTS" id="PR00344">
    <property type="entry name" value="BCTRLSENSOR"/>
</dbReference>
<evidence type="ECO:0000313" key="20">
    <source>
        <dbReference type="Proteomes" id="UP001333102"/>
    </source>
</evidence>
<keyword evidence="17" id="KW-0812">Transmembrane</keyword>
<dbReference type="InterPro" id="IPR036890">
    <property type="entry name" value="HATPase_C_sf"/>
</dbReference>
<dbReference type="Gene3D" id="3.30.565.10">
    <property type="entry name" value="Histidine kinase-like ATPase, C-terminal domain"/>
    <property type="match status" value="1"/>
</dbReference>
<feature type="domain" description="Histidine kinase" evidence="18">
    <location>
        <begin position="277"/>
        <end position="476"/>
    </location>
</feature>
<comment type="subcellular location">
    <subcellularLocation>
        <location evidence="3">Cytoplasm</location>
    </subcellularLocation>
</comment>
<dbReference type="InterPro" id="IPR003594">
    <property type="entry name" value="HATPase_dom"/>
</dbReference>
<accession>A0ABZ1BRF5</accession>
<dbReference type="PROSITE" id="PS50109">
    <property type="entry name" value="HIS_KIN"/>
    <property type="match status" value="1"/>
</dbReference>
<feature type="transmembrane region" description="Helical" evidence="17">
    <location>
        <begin position="158"/>
        <end position="178"/>
    </location>
</feature>
<dbReference type="GO" id="GO:0016301">
    <property type="term" value="F:kinase activity"/>
    <property type="evidence" value="ECO:0007669"/>
    <property type="project" value="UniProtKB-KW"/>
</dbReference>
<dbReference type="CDD" id="cd16917">
    <property type="entry name" value="HATPase_UhpB-NarQ-NarX-like"/>
    <property type="match status" value="1"/>
</dbReference>
<evidence type="ECO:0000259" key="18">
    <source>
        <dbReference type="PROSITE" id="PS50109"/>
    </source>
</evidence>
<name>A0ABZ1BRF5_9FIRM</name>
<evidence type="ECO:0000256" key="15">
    <source>
        <dbReference type="ARBA" id="ARBA00030800"/>
    </source>
</evidence>
<keyword evidence="17" id="KW-0472">Membrane</keyword>
<comment type="function">
    <text evidence="14">Member of the two-component regulatory system NreB/NreC involved in the control of dissimilatory nitrate/nitrite reduction in response to oxygen. NreB functions as a direct oxygen sensor histidine kinase which is autophosphorylated, in the absence of oxygen, probably at the conserved histidine residue, and transfers its phosphate group probably to a conserved aspartate residue of NreC. NreB/NreC activates the expression of the nitrate (narGHJI) and nitrite (nir) reductase operons, as well as the putative nitrate transporter gene narT.</text>
</comment>
<evidence type="ECO:0000256" key="6">
    <source>
        <dbReference type="ARBA" id="ARBA00022485"/>
    </source>
</evidence>
<dbReference type="RefSeq" id="WP_324669787.1">
    <property type="nucleotide sequence ID" value="NZ_CP141614.1"/>
</dbReference>
<evidence type="ECO:0000256" key="12">
    <source>
        <dbReference type="ARBA" id="ARBA00023012"/>
    </source>
</evidence>
<keyword evidence="20" id="KW-1185">Reference proteome</keyword>
<keyword evidence="11" id="KW-0408">Iron</keyword>
<dbReference type="PANTHER" id="PTHR24421">
    <property type="entry name" value="NITRATE/NITRITE SENSOR PROTEIN NARX-RELATED"/>
    <property type="match status" value="1"/>
</dbReference>
<comment type="catalytic activity">
    <reaction evidence="1">
        <text>ATP + protein L-histidine = ADP + protein N-phospho-L-histidine.</text>
        <dbReference type="EC" id="2.7.13.3"/>
    </reaction>
</comment>
<evidence type="ECO:0000256" key="16">
    <source>
        <dbReference type="SAM" id="MobiDB-lite"/>
    </source>
</evidence>
<dbReference type="InterPro" id="IPR050482">
    <property type="entry name" value="Sensor_HK_TwoCompSys"/>
</dbReference>
<dbReference type="Pfam" id="PF02518">
    <property type="entry name" value="HATPase_c"/>
    <property type="match status" value="1"/>
</dbReference>
<evidence type="ECO:0000256" key="1">
    <source>
        <dbReference type="ARBA" id="ARBA00000085"/>
    </source>
</evidence>
<keyword evidence="7" id="KW-0963">Cytoplasm</keyword>
<dbReference type="Proteomes" id="UP001333102">
    <property type="component" value="Chromosome"/>
</dbReference>
<comment type="cofactor">
    <cofactor evidence="2">
        <name>[4Fe-4S] cluster</name>
        <dbReference type="ChEBI" id="CHEBI:49883"/>
    </cofactor>
</comment>
<keyword evidence="8" id="KW-0808">Transferase</keyword>
<feature type="transmembrane region" description="Helical" evidence="17">
    <location>
        <begin position="49"/>
        <end position="69"/>
    </location>
</feature>
<evidence type="ECO:0000256" key="10">
    <source>
        <dbReference type="ARBA" id="ARBA00022777"/>
    </source>
</evidence>
<dbReference type="EC" id="2.7.13.3" evidence="4"/>
<keyword evidence="13" id="KW-0411">Iron-sulfur</keyword>
<dbReference type="SMART" id="SM00387">
    <property type="entry name" value="HATPase_c"/>
    <property type="match status" value="1"/>
</dbReference>
<dbReference type="InterPro" id="IPR005467">
    <property type="entry name" value="His_kinase_dom"/>
</dbReference>
<evidence type="ECO:0000256" key="7">
    <source>
        <dbReference type="ARBA" id="ARBA00022490"/>
    </source>
</evidence>
<dbReference type="InterPro" id="IPR004358">
    <property type="entry name" value="Sig_transdc_His_kin-like_C"/>
</dbReference>
<evidence type="ECO:0000256" key="11">
    <source>
        <dbReference type="ARBA" id="ARBA00023004"/>
    </source>
</evidence>
<evidence type="ECO:0000256" key="3">
    <source>
        <dbReference type="ARBA" id="ARBA00004496"/>
    </source>
</evidence>
<keyword evidence="12" id="KW-0902">Two-component regulatory system</keyword>
<dbReference type="SUPFAM" id="SSF55874">
    <property type="entry name" value="ATPase domain of HSP90 chaperone/DNA topoisomerase II/histidine kinase"/>
    <property type="match status" value="1"/>
</dbReference>
<reference evidence="20" key="1">
    <citation type="submission" date="2023-12" db="EMBL/GenBank/DDBJ databases">
        <title>Novel isolates from deep terrestrial aquifers shed light on the physiology and ecology of the class Limnochordia.</title>
        <authorList>
            <person name="Karnachuk O.V."/>
            <person name="Lukina A.P."/>
            <person name="Avakyan M.R."/>
            <person name="Kadnikov V."/>
            <person name="Begmatov S."/>
            <person name="Beletsky A.V."/>
            <person name="Mardanov A.V."/>
            <person name="Ravin N.V."/>
        </authorList>
    </citation>
    <scope>NUCLEOTIDE SEQUENCE [LARGE SCALE GENOMIC DNA]</scope>
    <source>
        <strain evidence="20">LN</strain>
    </source>
</reference>